<keyword evidence="4" id="KW-0378">Hydrolase</keyword>
<keyword evidence="4" id="KW-0645">Protease</keyword>
<feature type="domain" description="Copper amine oxidase-like N-terminal" evidence="2">
    <location>
        <begin position="42"/>
        <end position="147"/>
    </location>
</feature>
<name>A0A3M8C6H1_9BACL</name>
<gene>
    <name evidence="4" type="ORF">EDM58_22560</name>
</gene>
<accession>A0A3M8C6H1</accession>
<evidence type="ECO:0000313" key="4">
    <source>
        <dbReference type="EMBL" id="RNB71284.1"/>
    </source>
</evidence>
<dbReference type="RefSeq" id="WP_122915336.1">
    <property type="nucleotide sequence ID" value="NZ_JBCNED010000054.1"/>
</dbReference>
<dbReference type="AlphaFoldDB" id="A0A3M8C6H1"/>
<dbReference type="GO" id="GO:0006508">
    <property type="term" value="P:proteolysis"/>
    <property type="evidence" value="ECO:0007669"/>
    <property type="project" value="UniProtKB-KW"/>
</dbReference>
<dbReference type="InterPro" id="IPR025748">
    <property type="entry name" value="PrcB_C_dom"/>
</dbReference>
<keyword evidence="1" id="KW-0732">Signal</keyword>
<proteinExistence type="predicted"/>
<dbReference type="EMBL" id="RHHT01000065">
    <property type="protein sequence ID" value="RNB71284.1"/>
    <property type="molecule type" value="Genomic_DNA"/>
</dbReference>
<dbReference type="Proteomes" id="UP000281915">
    <property type="component" value="Unassembled WGS sequence"/>
</dbReference>
<evidence type="ECO:0000259" key="2">
    <source>
        <dbReference type="Pfam" id="PF07833"/>
    </source>
</evidence>
<dbReference type="Pfam" id="PF14343">
    <property type="entry name" value="PrcB_C"/>
    <property type="match status" value="1"/>
</dbReference>
<comment type="caution">
    <text evidence="4">The sequence shown here is derived from an EMBL/GenBank/DDBJ whole genome shotgun (WGS) entry which is preliminary data.</text>
</comment>
<dbReference type="GO" id="GO:0008233">
    <property type="term" value="F:peptidase activity"/>
    <property type="evidence" value="ECO:0007669"/>
    <property type="project" value="UniProtKB-KW"/>
</dbReference>
<evidence type="ECO:0000313" key="5">
    <source>
        <dbReference type="Proteomes" id="UP000281915"/>
    </source>
</evidence>
<organism evidence="4 5">
    <name type="scientific">Brevibacillus panacihumi</name>
    <dbReference type="NCBI Taxonomy" id="497735"/>
    <lineage>
        <taxon>Bacteria</taxon>
        <taxon>Bacillati</taxon>
        <taxon>Bacillota</taxon>
        <taxon>Bacilli</taxon>
        <taxon>Bacillales</taxon>
        <taxon>Paenibacillaceae</taxon>
        <taxon>Brevibacillus</taxon>
    </lineage>
</organism>
<reference evidence="4 5" key="1">
    <citation type="submission" date="2018-10" db="EMBL/GenBank/DDBJ databases">
        <title>Phylogenomics of Brevibacillus.</title>
        <authorList>
            <person name="Dunlap C."/>
        </authorList>
    </citation>
    <scope>NUCLEOTIDE SEQUENCE [LARGE SCALE GENOMIC DNA]</scope>
    <source>
        <strain evidence="4 5">JCM 15085</strain>
    </source>
</reference>
<sequence>MYGKSVVAVVLGLQIGFSAFLSAEASAQDITASPPEPASLMVNGQLTHLVKEPILIQEKTYISAQDAAMILQAEWAIEGKTGTLQIGDSRSLAFQWDTGKVAVNGVWQAQGEQAIVRGQDIYLPLRWIVEQAGHQIAWNEQEHQVQITTTLKEGGLTLLNTDQLTADEQKFVESVKKNRGIHKQGDLFVIARGESPNPGYGLKVTGTQWTWEQLIVYVKQTSPEPDRMYPQVITYPVIVAKAELPPYTTVVFLDADTKKELFVQEPNPQ</sequence>
<feature type="chain" id="PRO_5039188305" evidence="1">
    <location>
        <begin position="28"/>
        <end position="269"/>
    </location>
</feature>
<dbReference type="InterPro" id="IPR012854">
    <property type="entry name" value="Cu_amine_oxidase-like_N"/>
</dbReference>
<evidence type="ECO:0000256" key="1">
    <source>
        <dbReference type="SAM" id="SignalP"/>
    </source>
</evidence>
<feature type="signal peptide" evidence="1">
    <location>
        <begin position="1"/>
        <end position="27"/>
    </location>
</feature>
<dbReference type="Pfam" id="PF07833">
    <property type="entry name" value="Cu_amine_oxidN1"/>
    <property type="match status" value="1"/>
</dbReference>
<evidence type="ECO:0000259" key="3">
    <source>
        <dbReference type="Pfam" id="PF14343"/>
    </source>
</evidence>
<feature type="domain" description="PrcB C-terminal" evidence="3">
    <location>
        <begin position="189"/>
        <end position="241"/>
    </location>
</feature>
<protein>
    <submittedName>
        <fullName evidence="4">Protease complex subunit PrcB family protein</fullName>
    </submittedName>
</protein>